<evidence type="ECO:0000313" key="2">
    <source>
        <dbReference type="Proteomes" id="UP001497472"/>
    </source>
</evidence>
<dbReference type="Proteomes" id="UP001497472">
    <property type="component" value="Unassembled WGS sequence"/>
</dbReference>
<name>A0AAV1K466_9NEOP</name>
<gene>
    <name evidence="1" type="ORF">LNINA_LOCUS14004</name>
</gene>
<proteinExistence type="predicted"/>
<comment type="caution">
    <text evidence="1">The sequence shown here is derived from an EMBL/GenBank/DDBJ whole genome shotgun (WGS) entry which is preliminary data.</text>
</comment>
<organism evidence="1 2">
    <name type="scientific">Leptosia nina</name>
    <dbReference type="NCBI Taxonomy" id="320188"/>
    <lineage>
        <taxon>Eukaryota</taxon>
        <taxon>Metazoa</taxon>
        <taxon>Ecdysozoa</taxon>
        <taxon>Arthropoda</taxon>
        <taxon>Hexapoda</taxon>
        <taxon>Insecta</taxon>
        <taxon>Pterygota</taxon>
        <taxon>Neoptera</taxon>
        <taxon>Endopterygota</taxon>
        <taxon>Lepidoptera</taxon>
        <taxon>Glossata</taxon>
        <taxon>Ditrysia</taxon>
        <taxon>Papilionoidea</taxon>
        <taxon>Pieridae</taxon>
        <taxon>Pierinae</taxon>
        <taxon>Leptosia</taxon>
    </lineage>
</organism>
<dbReference type="EMBL" id="CAVLEF010000280">
    <property type="protein sequence ID" value="CAK1555168.1"/>
    <property type="molecule type" value="Genomic_DNA"/>
</dbReference>
<evidence type="ECO:0000313" key="1">
    <source>
        <dbReference type="EMBL" id="CAK1555168.1"/>
    </source>
</evidence>
<sequence length="66" mass="7674">MLLKASKAATLWQEPPRRTIIATEQKPDSQFHSATREAFVSAKCWSYLKRKTTPRDVRDGRRGQRD</sequence>
<dbReference type="AlphaFoldDB" id="A0AAV1K466"/>
<keyword evidence="2" id="KW-1185">Reference proteome</keyword>
<accession>A0AAV1K466</accession>
<protein>
    <submittedName>
        <fullName evidence="1">Uncharacterized protein</fullName>
    </submittedName>
</protein>
<reference evidence="1 2" key="1">
    <citation type="submission" date="2023-11" db="EMBL/GenBank/DDBJ databases">
        <authorList>
            <person name="Okamura Y."/>
        </authorList>
    </citation>
    <scope>NUCLEOTIDE SEQUENCE [LARGE SCALE GENOMIC DNA]</scope>
</reference>